<dbReference type="Proteomes" id="UP001596472">
    <property type="component" value="Unassembled WGS sequence"/>
</dbReference>
<gene>
    <name evidence="1" type="ORF">ACFQY0_12675</name>
</gene>
<evidence type="ECO:0000313" key="1">
    <source>
        <dbReference type="EMBL" id="MFC7338039.1"/>
    </source>
</evidence>
<proteinExistence type="predicted"/>
<name>A0ABW2L6K9_9BACT</name>
<evidence type="ECO:0000313" key="2">
    <source>
        <dbReference type="Proteomes" id="UP001596472"/>
    </source>
</evidence>
<evidence type="ECO:0008006" key="3">
    <source>
        <dbReference type="Google" id="ProtNLM"/>
    </source>
</evidence>
<keyword evidence="2" id="KW-1185">Reference proteome</keyword>
<dbReference type="EMBL" id="JBHTBS010000006">
    <property type="protein sequence ID" value="MFC7338039.1"/>
    <property type="molecule type" value="Genomic_DNA"/>
</dbReference>
<protein>
    <recommendedName>
        <fullName evidence="3">PEP-CTERM sorting domain-containing protein</fullName>
    </recommendedName>
</protein>
<comment type="caution">
    <text evidence="1">The sequence shown here is derived from an EMBL/GenBank/DDBJ whole genome shotgun (WGS) entry which is preliminary data.</text>
</comment>
<organism evidence="1 2">
    <name type="scientific">Haloferula chungangensis</name>
    <dbReference type="NCBI Taxonomy" id="1048331"/>
    <lineage>
        <taxon>Bacteria</taxon>
        <taxon>Pseudomonadati</taxon>
        <taxon>Verrucomicrobiota</taxon>
        <taxon>Verrucomicrobiia</taxon>
        <taxon>Verrucomicrobiales</taxon>
        <taxon>Verrucomicrobiaceae</taxon>
        <taxon>Haloferula</taxon>
    </lineage>
</organism>
<accession>A0ABW2L6K9</accession>
<reference evidence="2" key="1">
    <citation type="journal article" date="2019" name="Int. J. Syst. Evol. Microbiol.">
        <title>The Global Catalogue of Microorganisms (GCM) 10K type strain sequencing project: providing services to taxonomists for standard genome sequencing and annotation.</title>
        <authorList>
            <consortium name="The Broad Institute Genomics Platform"/>
            <consortium name="The Broad Institute Genome Sequencing Center for Infectious Disease"/>
            <person name="Wu L."/>
            <person name="Ma J."/>
        </authorList>
    </citation>
    <scope>NUCLEOTIDE SEQUENCE [LARGE SCALE GENOMIC DNA]</scope>
    <source>
        <strain evidence="2">CGMCC 4.1467</strain>
    </source>
</reference>
<sequence length="297" mass="31947">MAPLHATVLNLTVNESFTVIDKVTMATSTLTVPRSTYVGSDYATHPGAVVNGALLTTTKEKSGSGNYRRMYTLENKSSIADGYNRDLAGDFESKVSGGFEAEAKITIEDLVDLGGYYKFSLDINEPENKQDVTDYVSLDEIQIYVGSATDPDPLPNTIATLSDLGTLVYDLQAGLSGSDRYSILLQGDNGSGRDEMAIYVPTSIFEDFGKDSFVYLYSKMGELGTEETDQSHMFEGAALDKGGFEEWAAQETGSAEFIVPVPATTGSSVPEPAQTLPIGALIMSGLLFGRRRSASDR</sequence>
<dbReference type="RefSeq" id="WP_379712923.1">
    <property type="nucleotide sequence ID" value="NZ_JBHTBS010000006.1"/>
</dbReference>